<dbReference type="PROSITE" id="PS00329">
    <property type="entry name" value="HSP70_2"/>
    <property type="match status" value="1"/>
</dbReference>
<dbReference type="SUPFAM" id="SSF53067">
    <property type="entry name" value="Actin-like ATPase domain"/>
    <property type="match status" value="2"/>
</dbReference>
<evidence type="ECO:0000256" key="2">
    <source>
        <dbReference type="ARBA" id="ARBA00022741"/>
    </source>
</evidence>
<protein>
    <submittedName>
        <fullName evidence="8">Actin-like ATPase involved in cell morphogenesis</fullName>
    </submittedName>
</protein>
<dbReference type="GO" id="GO:0140662">
    <property type="term" value="F:ATP-dependent protein folding chaperone"/>
    <property type="evidence" value="ECO:0007669"/>
    <property type="project" value="InterPro"/>
</dbReference>
<dbReference type="RefSeq" id="WP_312869296.1">
    <property type="nucleotide sequence ID" value="NZ_JACHMO010000001.1"/>
</dbReference>
<keyword evidence="5" id="KW-0143">Chaperone</keyword>
<evidence type="ECO:0000256" key="3">
    <source>
        <dbReference type="ARBA" id="ARBA00022840"/>
    </source>
</evidence>
<dbReference type="Gene3D" id="3.30.420.40">
    <property type="match status" value="2"/>
</dbReference>
<keyword evidence="9" id="KW-1185">Reference proteome</keyword>
<feature type="region of interest" description="Disordered" evidence="6">
    <location>
        <begin position="407"/>
        <end position="427"/>
    </location>
</feature>
<keyword evidence="4" id="KW-0346">Stress response</keyword>
<comment type="caution">
    <text evidence="8">The sequence shown here is derived from an EMBL/GenBank/DDBJ whole genome shotgun (WGS) entry which is preliminary data.</text>
</comment>
<evidence type="ECO:0000313" key="9">
    <source>
        <dbReference type="Proteomes" id="UP000552097"/>
    </source>
</evidence>
<dbReference type="InterPro" id="IPR041443">
    <property type="entry name" value="Exop_C"/>
</dbReference>
<proteinExistence type="inferred from homology"/>
<dbReference type="GO" id="GO:0005524">
    <property type="term" value="F:ATP binding"/>
    <property type="evidence" value="ECO:0007669"/>
    <property type="project" value="UniProtKB-KW"/>
</dbReference>
<reference evidence="8 9" key="1">
    <citation type="submission" date="2020-08" db="EMBL/GenBank/DDBJ databases">
        <title>Sequencing the genomes of 1000 actinobacteria strains.</title>
        <authorList>
            <person name="Klenk H.-P."/>
        </authorList>
    </citation>
    <scope>NUCLEOTIDE SEQUENCE [LARGE SCALE GENOMIC DNA]</scope>
    <source>
        <strain evidence="8 9">DSM 45486</strain>
    </source>
</reference>
<gene>
    <name evidence="8" type="ORF">F4560_002710</name>
</gene>
<dbReference type="AlphaFoldDB" id="A0A7W9HIH0"/>
<name>A0A7W9HIH0_9PSEU</name>
<dbReference type="InterPro" id="IPR013126">
    <property type="entry name" value="Hsp_70_fam"/>
</dbReference>
<dbReference type="Pfam" id="PF18559">
    <property type="entry name" value="Exop_C"/>
    <property type="match status" value="1"/>
</dbReference>
<feature type="compositionally biased region" description="Low complexity" evidence="6">
    <location>
        <begin position="415"/>
        <end position="427"/>
    </location>
</feature>
<dbReference type="PANTHER" id="PTHR42749:SF1">
    <property type="entry name" value="CELL SHAPE-DETERMINING PROTEIN MREB"/>
    <property type="match status" value="1"/>
</dbReference>
<dbReference type="PANTHER" id="PTHR42749">
    <property type="entry name" value="CELL SHAPE-DETERMINING PROTEIN MREB"/>
    <property type="match status" value="1"/>
</dbReference>
<organism evidence="8 9">
    <name type="scientific">Saccharothrix ecbatanensis</name>
    <dbReference type="NCBI Taxonomy" id="1105145"/>
    <lineage>
        <taxon>Bacteria</taxon>
        <taxon>Bacillati</taxon>
        <taxon>Actinomycetota</taxon>
        <taxon>Actinomycetes</taxon>
        <taxon>Pseudonocardiales</taxon>
        <taxon>Pseudonocardiaceae</taxon>
        <taxon>Saccharothrix</taxon>
    </lineage>
</organism>
<evidence type="ECO:0000256" key="4">
    <source>
        <dbReference type="ARBA" id="ARBA00023016"/>
    </source>
</evidence>
<dbReference type="InterPro" id="IPR043129">
    <property type="entry name" value="ATPase_NBD"/>
</dbReference>
<accession>A0A7W9HIH0</accession>
<evidence type="ECO:0000313" key="8">
    <source>
        <dbReference type="EMBL" id="MBB5802942.1"/>
    </source>
</evidence>
<comment type="similarity">
    <text evidence="1">Belongs to the heat shock protein 70 family.</text>
</comment>
<keyword evidence="2" id="KW-0547">Nucleotide-binding</keyword>
<dbReference type="PROSITE" id="PS01036">
    <property type="entry name" value="HSP70_3"/>
    <property type="match status" value="1"/>
</dbReference>
<sequence length="617" mass="63228">MSDVGYGLGVDLGTTFTAAAVCGHTGTRMVPLGPDIVTPSVAFARPDGTLLTGATAEAAGATDPTRVSRGHKRRLGDPTPLVIGGTAYSPAALLAAQLRDLVSDLTAMEGTLPEAVVLTCPAVWGPYRREHFDEVPRLAGISGVRMVTEPEAAAMHYSVERRLGDGELVAVYDLGGGTFDATILRARPGGMEILGTPEGIERLGGMDFDEALLAHVDSRLDGAIDALDPADPEAATALATIRALCVRAKEDLSVEPDVTLRLPLPGGPREVNVTRVEFNDMIRPSVALTTEALHRTITSAGLRPTDLAGVLMAGGSSRIPLVPQMVSATFGKPVRVSLHPKFTVALGAAALAQAAITVPSPQTAPANVTPDAVPSATSTGRRPKWLLPAVGAAAAVVVATTAVLTGGSDTGDAGGSTSSAPPQSSLSRSAAVALPDLEVFTGRDVGPYTGLLGAAEDGWASTALGAGRAASNGSISAAPDGAKAIRVSWSGVGPAQFYVQRNAGSSDLRPYVADSALVVDVVVHRPPTARTALAVHCVFPCAAELDASSVFRAIKPGQKRTLKIPVRCFTDAGLNAAKVNTPFLVVTAGTFEASFGDVRWKAGAADDADATPCDDLR</sequence>
<dbReference type="Proteomes" id="UP000552097">
    <property type="component" value="Unassembled WGS sequence"/>
</dbReference>
<keyword evidence="3" id="KW-0067">ATP-binding</keyword>
<evidence type="ECO:0000256" key="6">
    <source>
        <dbReference type="SAM" id="MobiDB-lite"/>
    </source>
</evidence>
<dbReference type="EMBL" id="JACHMO010000001">
    <property type="protein sequence ID" value="MBB5802942.1"/>
    <property type="molecule type" value="Genomic_DNA"/>
</dbReference>
<dbReference type="Pfam" id="PF00012">
    <property type="entry name" value="HSP70"/>
    <property type="match status" value="1"/>
</dbReference>
<dbReference type="InterPro" id="IPR018181">
    <property type="entry name" value="Heat_shock_70_CS"/>
</dbReference>
<feature type="domain" description="ExoP galactose-binding-like" evidence="7">
    <location>
        <begin position="483"/>
        <end position="600"/>
    </location>
</feature>
<evidence type="ECO:0000256" key="1">
    <source>
        <dbReference type="ARBA" id="ARBA00007381"/>
    </source>
</evidence>
<evidence type="ECO:0000256" key="5">
    <source>
        <dbReference type="ARBA" id="ARBA00023186"/>
    </source>
</evidence>
<dbReference type="Gene3D" id="3.90.640.10">
    <property type="entry name" value="Actin, Chain A, domain 4"/>
    <property type="match status" value="1"/>
</dbReference>
<dbReference type="Gene3D" id="2.60.120.430">
    <property type="entry name" value="Galactose-binding lectin"/>
    <property type="match status" value="1"/>
</dbReference>
<dbReference type="PRINTS" id="PR00301">
    <property type="entry name" value="HEATSHOCK70"/>
</dbReference>
<evidence type="ECO:0000259" key="7">
    <source>
        <dbReference type="Pfam" id="PF18559"/>
    </source>
</evidence>